<keyword evidence="1" id="KW-0732">Signal</keyword>
<protein>
    <submittedName>
        <fullName evidence="3">Uncharacterized protein</fullName>
    </submittedName>
</protein>
<sequence length="199" mass="23000">MWWPWPTCRLPPPSVALSPNERRMPSLHALQLFLLIATHRVLSENVYCTYYRETNEITCGIVTCATEVPPNADLEKEGLDVKLPRGWYRIGVQTIRNDHSWFHLYRRRATGSGYWDFYTNIPERNCIGGFGLHAGKNMAATVTVKDSNCFSKLADQIEKKSTIEKFDVHQCRNCIFHSCWLGTRILPAARQYTTNLRSY</sequence>
<evidence type="ECO:0000256" key="1">
    <source>
        <dbReference type="SAM" id="SignalP"/>
    </source>
</evidence>
<feature type="chain" id="PRO_5044710893" evidence="1">
    <location>
        <begin position="44"/>
        <end position="199"/>
    </location>
</feature>
<evidence type="ECO:0000313" key="2">
    <source>
        <dbReference type="EMBL" id="KAK5966911.1"/>
    </source>
</evidence>
<accession>A0AAN8IFV5</accession>
<evidence type="ECO:0000313" key="3">
    <source>
        <dbReference type="EMBL" id="KAK5967772.1"/>
    </source>
</evidence>
<evidence type="ECO:0000313" key="4">
    <source>
        <dbReference type="Proteomes" id="UP001331761"/>
    </source>
</evidence>
<keyword evidence="4" id="KW-1185">Reference proteome</keyword>
<name>A0AAN8IFV5_TRICO</name>
<feature type="signal peptide" evidence="1">
    <location>
        <begin position="1"/>
        <end position="43"/>
    </location>
</feature>
<dbReference type="AlphaFoldDB" id="A0AAN8IFV5"/>
<organism evidence="3 4">
    <name type="scientific">Trichostrongylus colubriformis</name>
    <name type="common">Black scour worm</name>
    <dbReference type="NCBI Taxonomy" id="6319"/>
    <lineage>
        <taxon>Eukaryota</taxon>
        <taxon>Metazoa</taxon>
        <taxon>Ecdysozoa</taxon>
        <taxon>Nematoda</taxon>
        <taxon>Chromadorea</taxon>
        <taxon>Rhabditida</taxon>
        <taxon>Rhabditina</taxon>
        <taxon>Rhabditomorpha</taxon>
        <taxon>Strongyloidea</taxon>
        <taxon>Trichostrongylidae</taxon>
        <taxon>Trichostrongylus</taxon>
    </lineage>
</organism>
<dbReference type="EMBL" id="WIXE01022984">
    <property type="protein sequence ID" value="KAK5966911.1"/>
    <property type="molecule type" value="Genomic_DNA"/>
</dbReference>
<comment type="caution">
    <text evidence="3">The sequence shown here is derived from an EMBL/GenBank/DDBJ whole genome shotgun (WGS) entry which is preliminary data.</text>
</comment>
<reference evidence="3 4" key="1">
    <citation type="submission" date="2019-10" db="EMBL/GenBank/DDBJ databases">
        <title>Assembly and Annotation for the nematode Trichostrongylus colubriformis.</title>
        <authorList>
            <person name="Martin J."/>
        </authorList>
    </citation>
    <scope>NUCLEOTIDE SEQUENCE [LARGE SCALE GENOMIC DNA]</scope>
    <source>
        <strain evidence="3">G859</strain>
        <tissue evidence="3">Whole worm</tissue>
    </source>
</reference>
<dbReference type="Proteomes" id="UP001331761">
    <property type="component" value="Unassembled WGS sequence"/>
</dbReference>
<dbReference type="EMBL" id="WIXE01022123">
    <property type="protein sequence ID" value="KAK5967772.1"/>
    <property type="molecule type" value="Genomic_DNA"/>
</dbReference>
<gene>
    <name evidence="2" type="ORF">GCK32_001563</name>
    <name evidence="3" type="ORF">GCK32_003013</name>
</gene>
<proteinExistence type="predicted"/>